<feature type="transmembrane region" description="Helical" evidence="1">
    <location>
        <begin position="105"/>
        <end position="122"/>
    </location>
</feature>
<name>A0A9Q4AXP9_SALAG</name>
<protein>
    <submittedName>
        <fullName evidence="3">VanZ family protein</fullName>
    </submittedName>
</protein>
<sequence length="171" mass="19819">MKERYKFILYHLIPLIGWMGLIYYSSSQTFEEQTVEPMLLDTNLSFVSSYFGWVSFYYGDSLVSLDTRSPAEFVEFFIRKGAHLVTFGILAILSYRVFSYFLKHAVYSSLLALVFVFLYSALDEYRQALNPGRSGMVEDVILNFVGGMLGVILWVKILNVIKKKRKRFPTL</sequence>
<dbReference type="NCBIfam" id="NF037970">
    <property type="entry name" value="vanZ_1"/>
    <property type="match status" value="1"/>
</dbReference>
<feature type="transmembrane region" description="Helical" evidence="1">
    <location>
        <begin position="142"/>
        <end position="161"/>
    </location>
</feature>
<evidence type="ECO:0000313" key="3">
    <source>
        <dbReference type="EMBL" id="MCR6095017.1"/>
    </source>
</evidence>
<dbReference type="Pfam" id="PF04892">
    <property type="entry name" value="VanZ"/>
    <property type="match status" value="1"/>
</dbReference>
<accession>A0A9Q4AXP9</accession>
<dbReference type="InterPro" id="IPR016747">
    <property type="entry name" value="Phosphotransbutyrylase"/>
</dbReference>
<comment type="caution">
    <text evidence="3">The sequence shown here is derived from an EMBL/GenBank/DDBJ whole genome shotgun (WGS) entry which is preliminary data.</text>
</comment>
<dbReference type="RefSeq" id="WP_257819654.1">
    <property type="nucleotide sequence ID" value="NZ_JABXYM010000001.1"/>
</dbReference>
<evidence type="ECO:0000259" key="2">
    <source>
        <dbReference type="Pfam" id="PF04892"/>
    </source>
</evidence>
<gene>
    <name evidence="3" type="ORF">HXA33_00455</name>
</gene>
<keyword evidence="4" id="KW-1185">Reference proteome</keyword>
<proteinExistence type="predicted"/>
<dbReference type="AlphaFoldDB" id="A0A9Q4AXP9"/>
<organism evidence="3 4">
    <name type="scientific">Salipaludibacillus agaradhaerens</name>
    <name type="common">Bacillus agaradhaerens</name>
    <dbReference type="NCBI Taxonomy" id="76935"/>
    <lineage>
        <taxon>Bacteria</taxon>
        <taxon>Bacillati</taxon>
        <taxon>Bacillota</taxon>
        <taxon>Bacilli</taxon>
        <taxon>Bacillales</taxon>
        <taxon>Bacillaceae</taxon>
    </lineage>
</organism>
<evidence type="ECO:0000256" key="1">
    <source>
        <dbReference type="SAM" id="Phobius"/>
    </source>
</evidence>
<dbReference type="InterPro" id="IPR006976">
    <property type="entry name" value="VanZ-like"/>
</dbReference>
<dbReference type="PIRSF" id="PIRSF019083">
    <property type="entry name" value="UCP019083_VanZ"/>
    <property type="match status" value="1"/>
</dbReference>
<keyword evidence="1" id="KW-1133">Transmembrane helix</keyword>
<dbReference type="EMBL" id="JABXYM010000001">
    <property type="protein sequence ID" value="MCR6095017.1"/>
    <property type="molecule type" value="Genomic_DNA"/>
</dbReference>
<keyword evidence="1" id="KW-0472">Membrane</keyword>
<feature type="transmembrane region" description="Helical" evidence="1">
    <location>
        <begin position="81"/>
        <end position="98"/>
    </location>
</feature>
<evidence type="ECO:0000313" key="4">
    <source>
        <dbReference type="Proteomes" id="UP001057753"/>
    </source>
</evidence>
<reference evidence="3" key="1">
    <citation type="submission" date="2020-06" db="EMBL/GenBank/DDBJ databases">
        <title>Insight into the genomes of haloalkaliphilic bacilli from Kenyan soda lakes.</title>
        <authorList>
            <person name="Mwirichia R."/>
            <person name="Villamizar G.C."/>
            <person name="Poehlein A."/>
            <person name="Mugweru J."/>
            <person name="Kipnyargis A."/>
            <person name="Kiplimo D."/>
            <person name="Orwa P."/>
            <person name="Daniel R."/>
        </authorList>
    </citation>
    <scope>NUCLEOTIDE SEQUENCE</scope>
    <source>
        <strain evidence="3">B1096_S55</strain>
    </source>
</reference>
<dbReference type="Proteomes" id="UP001057753">
    <property type="component" value="Unassembled WGS sequence"/>
</dbReference>
<keyword evidence="1" id="KW-0812">Transmembrane</keyword>
<feature type="transmembrane region" description="Helical" evidence="1">
    <location>
        <begin position="7"/>
        <end position="25"/>
    </location>
</feature>
<feature type="domain" description="VanZ-like" evidence="2">
    <location>
        <begin position="13"/>
        <end position="155"/>
    </location>
</feature>